<proteinExistence type="predicted"/>
<evidence type="ECO:0000256" key="2">
    <source>
        <dbReference type="ARBA" id="ARBA00011738"/>
    </source>
</evidence>
<dbReference type="PANTHER" id="PTHR48105">
    <property type="entry name" value="THIOREDOXIN REDUCTASE 1-RELATED-RELATED"/>
    <property type="match status" value="1"/>
</dbReference>
<dbReference type="OrthoDB" id="9806179at2"/>
<dbReference type="Proteomes" id="UP000294581">
    <property type="component" value="Unassembled WGS sequence"/>
</dbReference>
<keyword evidence="3" id="KW-0285">Flavoprotein</keyword>
<comment type="caution">
    <text evidence="6">The sequence shown here is derived from an EMBL/GenBank/DDBJ whole genome shotgun (WGS) entry which is preliminary data.</text>
</comment>
<evidence type="ECO:0000313" key="7">
    <source>
        <dbReference type="Proteomes" id="UP000294581"/>
    </source>
</evidence>
<evidence type="ECO:0000259" key="5">
    <source>
        <dbReference type="Pfam" id="PF07992"/>
    </source>
</evidence>
<organism evidence="6 7">
    <name type="scientific">Alicyclobacillus sacchari</name>
    <dbReference type="NCBI Taxonomy" id="392010"/>
    <lineage>
        <taxon>Bacteria</taxon>
        <taxon>Bacillati</taxon>
        <taxon>Bacillota</taxon>
        <taxon>Bacilli</taxon>
        <taxon>Bacillales</taxon>
        <taxon>Alicyclobacillaceae</taxon>
        <taxon>Alicyclobacillus</taxon>
    </lineage>
</organism>
<evidence type="ECO:0000256" key="3">
    <source>
        <dbReference type="ARBA" id="ARBA00022630"/>
    </source>
</evidence>
<dbReference type="Gene3D" id="3.50.50.60">
    <property type="entry name" value="FAD/NAD(P)-binding domain"/>
    <property type="match status" value="2"/>
</dbReference>
<evidence type="ECO:0000256" key="4">
    <source>
        <dbReference type="ARBA" id="ARBA00023002"/>
    </source>
</evidence>
<dbReference type="Pfam" id="PF07992">
    <property type="entry name" value="Pyr_redox_2"/>
    <property type="match status" value="1"/>
</dbReference>
<dbReference type="InterPro" id="IPR050097">
    <property type="entry name" value="Ferredoxin-NADP_redctase_2"/>
</dbReference>
<dbReference type="InterPro" id="IPR023753">
    <property type="entry name" value="FAD/NAD-binding_dom"/>
</dbReference>
<dbReference type="PRINTS" id="PR00368">
    <property type="entry name" value="FADPNR"/>
</dbReference>
<dbReference type="AlphaFoldDB" id="A0A4R8LRK8"/>
<dbReference type="SUPFAM" id="SSF51905">
    <property type="entry name" value="FAD/NAD(P)-binding domain"/>
    <property type="match status" value="1"/>
</dbReference>
<evidence type="ECO:0000256" key="1">
    <source>
        <dbReference type="ARBA" id="ARBA00001974"/>
    </source>
</evidence>
<dbReference type="PRINTS" id="PR00469">
    <property type="entry name" value="PNDRDTASEII"/>
</dbReference>
<reference evidence="6 7" key="1">
    <citation type="submission" date="2019-03" db="EMBL/GenBank/DDBJ databases">
        <title>Genomic Encyclopedia of Type Strains, Phase IV (KMG-IV): sequencing the most valuable type-strain genomes for metagenomic binning, comparative biology and taxonomic classification.</title>
        <authorList>
            <person name="Goeker M."/>
        </authorList>
    </citation>
    <scope>NUCLEOTIDE SEQUENCE [LARGE SCALE GENOMIC DNA]</scope>
    <source>
        <strain evidence="6 7">DSM 17974</strain>
    </source>
</reference>
<keyword evidence="7" id="KW-1185">Reference proteome</keyword>
<protein>
    <submittedName>
        <fullName evidence="6">Thioredoxin reductase</fullName>
    </submittedName>
</protein>
<dbReference type="InterPro" id="IPR036188">
    <property type="entry name" value="FAD/NAD-bd_sf"/>
</dbReference>
<dbReference type="EMBL" id="SORF01000004">
    <property type="protein sequence ID" value="TDY49722.1"/>
    <property type="molecule type" value="Genomic_DNA"/>
</dbReference>
<gene>
    <name evidence="6" type="ORF">C7445_104235</name>
</gene>
<accession>A0A4R8LRK8</accession>
<evidence type="ECO:0000313" key="6">
    <source>
        <dbReference type="EMBL" id="TDY49722.1"/>
    </source>
</evidence>
<keyword evidence="4" id="KW-0560">Oxidoreductase</keyword>
<sequence>MKYDCIIVGGGIAGTQAAIQLGRYCRQVAVIDGGYGRSTLCRAYHNLLGWPEGVSGATLRARGRQQSEAYGVTWVEDWVETILNHEHSFEVHTRTGKNLSGLRLLLATGILDNLPDIPGLSACLGISVYVCPDCDGYEVRGQKTVVLGQGKAGAQMALALTYWQPQLVYIDHGATPLPTDLSHALQQHGIKRLQAQAKRIHENGGQLHAIEFTDGSSLEVERAFVAFGHNTVHSELAQQIGVSLHHNKHILVDARTKATSVPFVWAAGDVVAHSEQVSIAMGDGSQAAIWMHKSLPPLSTFPEKWPDPSTAMTLRHEIRV</sequence>
<dbReference type="GO" id="GO:0016491">
    <property type="term" value="F:oxidoreductase activity"/>
    <property type="evidence" value="ECO:0007669"/>
    <property type="project" value="UniProtKB-KW"/>
</dbReference>
<comment type="cofactor">
    <cofactor evidence="1">
        <name>FAD</name>
        <dbReference type="ChEBI" id="CHEBI:57692"/>
    </cofactor>
</comment>
<name>A0A4R8LRK8_9BACL</name>
<comment type="subunit">
    <text evidence="2">Homodimer.</text>
</comment>
<dbReference type="RefSeq" id="WP_134159147.1">
    <property type="nucleotide sequence ID" value="NZ_SORF01000004.1"/>
</dbReference>
<feature type="domain" description="FAD/NAD(P)-binding" evidence="5">
    <location>
        <begin position="3"/>
        <end position="284"/>
    </location>
</feature>